<dbReference type="InterPro" id="IPR015914">
    <property type="entry name" value="PAPs_N"/>
</dbReference>
<evidence type="ECO:0000259" key="5">
    <source>
        <dbReference type="Pfam" id="PF16656"/>
    </source>
</evidence>
<keyword evidence="4" id="KW-0812">Transmembrane</keyword>
<reference evidence="6 7" key="1">
    <citation type="submission" date="2018-06" db="EMBL/GenBank/DDBJ databases">
        <title>Comparative genomics of downy mildews reveals potential adaptations to biotrophy.</title>
        <authorList>
            <person name="Fletcher K."/>
            <person name="Klosterman S.J."/>
            <person name="Derevnina L."/>
            <person name="Martin F."/>
            <person name="Koike S."/>
            <person name="Reyes Chin-Wo S."/>
            <person name="Mou B."/>
            <person name="Michelmore R."/>
        </authorList>
    </citation>
    <scope>NUCLEOTIDE SEQUENCE [LARGE SCALE GENOMIC DNA]</scope>
    <source>
        <strain evidence="6 7">R13</strain>
    </source>
</reference>
<dbReference type="GO" id="GO:0005576">
    <property type="term" value="C:extracellular region"/>
    <property type="evidence" value="ECO:0007669"/>
    <property type="project" value="UniProtKB-SubCell"/>
</dbReference>
<dbReference type="Gene3D" id="2.60.40.380">
    <property type="entry name" value="Purple acid phosphatase-like, N-terminal"/>
    <property type="match status" value="1"/>
</dbReference>
<accession>A0A3R7W2P9</accession>
<evidence type="ECO:0000256" key="1">
    <source>
        <dbReference type="ARBA" id="ARBA00004613"/>
    </source>
</evidence>
<dbReference type="Pfam" id="PF16656">
    <property type="entry name" value="Pur_ac_phosph_N"/>
    <property type="match status" value="1"/>
</dbReference>
<evidence type="ECO:0000256" key="4">
    <source>
        <dbReference type="SAM" id="Phobius"/>
    </source>
</evidence>
<keyword evidence="2" id="KW-0964">Secreted</keyword>
<dbReference type="Proteomes" id="UP000286097">
    <property type="component" value="Unassembled WGS sequence"/>
</dbReference>
<dbReference type="InterPro" id="IPR008963">
    <property type="entry name" value="Purple_acid_Pase-like_N"/>
</dbReference>
<organism evidence="6 7">
    <name type="scientific">Peronospora effusa</name>
    <dbReference type="NCBI Taxonomy" id="542832"/>
    <lineage>
        <taxon>Eukaryota</taxon>
        <taxon>Sar</taxon>
        <taxon>Stramenopiles</taxon>
        <taxon>Oomycota</taxon>
        <taxon>Peronosporomycetes</taxon>
        <taxon>Peronosporales</taxon>
        <taxon>Peronosporaceae</taxon>
        <taxon>Peronospora</taxon>
    </lineage>
</organism>
<keyword evidence="4" id="KW-1133">Transmembrane helix</keyword>
<sequence length="438" mass="49099">MTENDTSGSYCCLWKRRTAFVTVALCGLVGSVLIAFLDLPLNLTKDLVEVKEFELKTYPPLIESGGDLVVSWERNNATTLTNHDYVTLSCGPTTGEGDYFYNKTVRVSDLSVRFSSLYMMRCNYTAIYYNYEEITGKHKTIAKVETGMKEPAETPKHGHLSFTDDEKAMAIMFNSGTSKTPMVKYGMKPDDLKFYATGTSTTYGADDMCHAPATTVGQIYFRDPGYMHTVIMTDLKPNTYYFYQYGHEEHGLSQVHRFKSRPLSSYKYANFIAYGDMGAFAAFYGGSESTAARAFKDVIEGEYDSFLLHFGDISYARSQGHVWDQFFHLIEPYATRVPYMVSIGNRKYNMFSCSLQDCATDFARSWNLLMQMNMATLKAGSMTSAEVCCHMEAVLTLRGEISVPILEENVECLCITGGTSLRQEIGFTGTALITGAFM</sequence>
<keyword evidence="3" id="KW-0732">Signal</keyword>
<evidence type="ECO:0000256" key="2">
    <source>
        <dbReference type="ARBA" id="ARBA00022525"/>
    </source>
</evidence>
<dbReference type="GO" id="GO:0046872">
    <property type="term" value="F:metal ion binding"/>
    <property type="evidence" value="ECO:0007669"/>
    <property type="project" value="InterPro"/>
</dbReference>
<dbReference type="GO" id="GO:0003993">
    <property type="term" value="F:acid phosphatase activity"/>
    <property type="evidence" value="ECO:0007669"/>
    <property type="project" value="InterPro"/>
</dbReference>
<keyword evidence="4" id="KW-0472">Membrane</keyword>
<dbReference type="Gene3D" id="3.60.21.10">
    <property type="match status" value="1"/>
</dbReference>
<proteinExistence type="predicted"/>
<feature type="domain" description="Purple acid phosphatase N-terminal" evidence="5">
    <location>
        <begin position="155"/>
        <end position="259"/>
    </location>
</feature>
<dbReference type="InterPro" id="IPR029052">
    <property type="entry name" value="Metallo-depent_PP-like"/>
</dbReference>
<dbReference type="PANTHER" id="PTHR45778">
    <property type="entry name" value="PURPLE ACID PHOSPHATASE-RELATED"/>
    <property type="match status" value="1"/>
</dbReference>
<comment type="subcellular location">
    <subcellularLocation>
        <location evidence="1">Secreted</location>
    </subcellularLocation>
</comment>
<gene>
    <name evidence="6" type="ORF">DD237_006666</name>
</gene>
<dbReference type="AlphaFoldDB" id="A0A3R7W2P9"/>
<dbReference type="PANTHER" id="PTHR45778:SF7">
    <property type="entry name" value="PURPLE ACID PHOSPHATASE"/>
    <property type="match status" value="1"/>
</dbReference>
<feature type="transmembrane region" description="Helical" evidence="4">
    <location>
        <begin position="19"/>
        <end position="37"/>
    </location>
</feature>
<protein>
    <recommendedName>
        <fullName evidence="5">Purple acid phosphatase N-terminal domain-containing protein</fullName>
    </recommendedName>
</protein>
<evidence type="ECO:0000313" key="7">
    <source>
        <dbReference type="Proteomes" id="UP000286097"/>
    </source>
</evidence>
<dbReference type="VEuPathDB" id="FungiDB:DD237_006666"/>
<dbReference type="SUPFAM" id="SSF56300">
    <property type="entry name" value="Metallo-dependent phosphatases"/>
    <property type="match status" value="1"/>
</dbReference>
<dbReference type="EMBL" id="QKXF01000263">
    <property type="protein sequence ID" value="RQM13374.1"/>
    <property type="molecule type" value="Genomic_DNA"/>
</dbReference>
<comment type="caution">
    <text evidence="6">The sequence shown here is derived from an EMBL/GenBank/DDBJ whole genome shotgun (WGS) entry which is preliminary data.</text>
</comment>
<dbReference type="SUPFAM" id="SSF49363">
    <property type="entry name" value="Purple acid phosphatase, N-terminal domain"/>
    <property type="match status" value="1"/>
</dbReference>
<name>A0A3R7W2P9_9STRA</name>
<evidence type="ECO:0000256" key="3">
    <source>
        <dbReference type="ARBA" id="ARBA00022729"/>
    </source>
</evidence>
<evidence type="ECO:0000313" key="6">
    <source>
        <dbReference type="EMBL" id="RQM13374.1"/>
    </source>
</evidence>